<feature type="region of interest" description="Disordered" evidence="1">
    <location>
        <begin position="44"/>
        <end position="108"/>
    </location>
</feature>
<feature type="region of interest" description="Disordered" evidence="1">
    <location>
        <begin position="319"/>
        <end position="373"/>
    </location>
</feature>
<feature type="region of interest" description="Disordered" evidence="1">
    <location>
        <begin position="396"/>
        <end position="419"/>
    </location>
</feature>
<feature type="compositionally biased region" description="Basic and acidic residues" evidence="1">
    <location>
        <begin position="407"/>
        <end position="419"/>
    </location>
</feature>
<dbReference type="AlphaFoldDB" id="A0ABD0JXI5"/>
<feature type="compositionally biased region" description="Basic and acidic residues" evidence="1">
    <location>
        <begin position="323"/>
        <end position="345"/>
    </location>
</feature>
<feature type="compositionally biased region" description="Basic and acidic residues" evidence="1">
    <location>
        <begin position="56"/>
        <end position="69"/>
    </location>
</feature>
<evidence type="ECO:0000313" key="2">
    <source>
        <dbReference type="EMBL" id="KAK7479414.1"/>
    </source>
</evidence>
<dbReference type="EMBL" id="JACVVK020000303">
    <property type="protein sequence ID" value="KAK7479414.1"/>
    <property type="molecule type" value="Genomic_DNA"/>
</dbReference>
<feature type="compositionally biased region" description="Basic and acidic residues" evidence="1">
    <location>
        <begin position="85"/>
        <end position="99"/>
    </location>
</feature>
<accession>A0ABD0JXI5</accession>
<reference evidence="2 3" key="1">
    <citation type="journal article" date="2023" name="Sci. Data">
        <title>Genome assembly of the Korean intertidal mud-creeper Batillaria attramentaria.</title>
        <authorList>
            <person name="Patra A.K."/>
            <person name="Ho P.T."/>
            <person name="Jun S."/>
            <person name="Lee S.J."/>
            <person name="Kim Y."/>
            <person name="Won Y.J."/>
        </authorList>
    </citation>
    <scope>NUCLEOTIDE SEQUENCE [LARGE SCALE GENOMIC DNA]</scope>
    <source>
        <strain evidence="2">Wonlab-2016</strain>
    </source>
</reference>
<organism evidence="2 3">
    <name type="scientific">Batillaria attramentaria</name>
    <dbReference type="NCBI Taxonomy" id="370345"/>
    <lineage>
        <taxon>Eukaryota</taxon>
        <taxon>Metazoa</taxon>
        <taxon>Spiralia</taxon>
        <taxon>Lophotrochozoa</taxon>
        <taxon>Mollusca</taxon>
        <taxon>Gastropoda</taxon>
        <taxon>Caenogastropoda</taxon>
        <taxon>Sorbeoconcha</taxon>
        <taxon>Cerithioidea</taxon>
        <taxon>Batillariidae</taxon>
        <taxon>Batillaria</taxon>
    </lineage>
</organism>
<comment type="caution">
    <text evidence="2">The sequence shown here is derived from an EMBL/GenBank/DDBJ whole genome shotgun (WGS) entry which is preliminary data.</text>
</comment>
<proteinExistence type="predicted"/>
<sequence>MEDTHATASEDGATNMYSSSALQELDAKWEARFGKLESAITGLASKISHTAAGTKRAREPSPTKPSADDKESDDSDAEPAIGRSKGKDKQPEKKAHVASESDSDGEIIDDDAALSVTCEEDDDDLLKELAGEIDNVEPTSENVAASMADIINKRFRNNLADDKLKSKLDAYARPANCEALVVPTVNPEIWKVMPPAAKKADLKLAMTQRAIVKASVAIAQSTQQVIRAHAQKRFTDKPAKDEMTKKAADSFALLGHACTQLSLRQRHALNSYLPKHLAGLCSSTVPITSQLFGDDLHAVLLAITGPAIMVMSPRTKMRRYRKRMSEAQRAAARERNRLQQAECRKKWSPARRQQEQRKNTGNHQTDTAEEKKGQKDRKFVFGFTCIFHLTGCWKGDEKSDPSTPIYTEKKKCSDSKTFQ</sequence>
<evidence type="ECO:0000313" key="3">
    <source>
        <dbReference type="Proteomes" id="UP001519460"/>
    </source>
</evidence>
<protein>
    <submittedName>
        <fullName evidence="2">Uncharacterized protein</fullName>
    </submittedName>
</protein>
<keyword evidence="3" id="KW-1185">Reference proteome</keyword>
<gene>
    <name evidence="2" type="ORF">BaRGS_00029331</name>
</gene>
<name>A0ABD0JXI5_9CAEN</name>
<dbReference type="Proteomes" id="UP001519460">
    <property type="component" value="Unassembled WGS sequence"/>
</dbReference>
<evidence type="ECO:0000256" key="1">
    <source>
        <dbReference type="SAM" id="MobiDB-lite"/>
    </source>
</evidence>
<dbReference type="PANTHER" id="PTHR34239">
    <property type="entry name" value="APPLE DOMAIN-CONTAINING PROTEIN"/>
    <property type="match status" value="1"/>
</dbReference>
<dbReference type="PANTHER" id="PTHR34239:SF2">
    <property type="entry name" value="TRANSPOSABLE ELEMENT P TRANSPOSASE_THAP9 CONSERVED DOMAIN-CONTAINING PROTEIN"/>
    <property type="match status" value="1"/>
</dbReference>